<dbReference type="STRING" id="407821.A0A087V1Y3"/>
<evidence type="ECO:0000313" key="6">
    <source>
        <dbReference type="Proteomes" id="UP000054359"/>
    </source>
</evidence>
<evidence type="ECO:0000313" key="5">
    <source>
        <dbReference type="EMBL" id="KFM83622.1"/>
    </source>
</evidence>
<dbReference type="PANTHER" id="PTHR10117">
    <property type="entry name" value="TRANSIENT RECEPTOR POTENTIAL CHANNEL"/>
    <property type="match status" value="1"/>
</dbReference>
<keyword evidence="1" id="KW-0813">Transport</keyword>
<keyword evidence="2" id="KW-0406">Ion transport</keyword>
<feature type="compositionally biased region" description="Basic and acidic residues" evidence="4">
    <location>
        <begin position="365"/>
        <end position="374"/>
    </location>
</feature>
<accession>A0A087V1Y3</accession>
<dbReference type="AlphaFoldDB" id="A0A087V1Y3"/>
<dbReference type="PANTHER" id="PTHR10117:SF54">
    <property type="entry name" value="TRANSIENT RECEPTOR POTENTIAL-GAMMA PROTEIN"/>
    <property type="match status" value="1"/>
</dbReference>
<gene>
    <name evidence="5" type="ORF">X975_10245</name>
</gene>
<keyword evidence="3" id="KW-0407">Ion channel</keyword>
<dbReference type="InterPro" id="IPR002153">
    <property type="entry name" value="TRPC_channel"/>
</dbReference>
<name>A0A087V1Y3_STEMI</name>
<dbReference type="GO" id="GO:0034703">
    <property type="term" value="C:cation channel complex"/>
    <property type="evidence" value="ECO:0007669"/>
    <property type="project" value="TreeGrafter"/>
</dbReference>
<evidence type="ECO:0000256" key="2">
    <source>
        <dbReference type="ARBA" id="ARBA00023065"/>
    </source>
</evidence>
<feature type="compositionally biased region" description="Basic and acidic residues" evidence="4">
    <location>
        <begin position="266"/>
        <end position="278"/>
    </location>
</feature>
<evidence type="ECO:0000256" key="4">
    <source>
        <dbReference type="SAM" id="MobiDB-lite"/>
    </source>
</evidence>
<dbReference type="EMBL" id="KL868969">
    <property type="protein sequence ID" value="KFM83622.1"/>
    <property type="molecule type" value="Genomic_DNA"/>
</dbReference>
<dbReference type="GO" id="GO:0015279">
    <property type="term" value="F:store-operated calcium channel activity"/>
    <property type="evidence" value="ECO:0007669"/>
    <property type="project" value="TreeGrafter"/>
</dbReference>
<proteinExistence type="predicted"/>
<keyword evidence="5" id="KW-0675">Receptor</keyword>
<evidence type="ECO:0000256" key="1">
    <source>
        <dbReference type="ARBA" id="ARBA00022448"/>
    </source>
</evidence>
<dbReference type="GO" id="GO:0005886">
    <property type="term" value="C:plasma membrane"/>
    <property type="evidence" value="ECO:0007669"/>
    <property type="project" value="TreeGrafter"/>
</dbReference>
<dbReference type="GO" id="GO:0051480">
    <property type="term" value="P:regulation of cytosolic calcium ion concentration"/>
    <property type="evidence" value="ECO:0007669"/>
    <property type="project" value="TreeGrafter"/>
</dbReference>
<evidence type="ECO:0000256" key="3">
    <source>
        <dbReference type="ARBA" id="ARBA00023303"/>
    </source>
</evidence>
<feature type="region of interest" description="Disordered" evidence="4">
    <location>
        <begin position="248"/>
        <end position="374"/>
    </location>
</feature>
<protein>
    <submittedName>
        <fullName evidence="5">Transient receptor hypothetical-gamma protein</fullName>
    </submittedName>
</protein>
<feature type="compositionally biased region" description="Polar residues" evidence="4">
    <location>
        <begin position="249"/>
        <end position="260"/>
    </location>
</feature>
<reference evidence="5 6" key="1">
    <citation type="submission" date="2013-11" db="EMBL/GenBank/DDBJ databases">
        <title>Genome sequencing of Stegodyphus mimosarum.</title>
        <authorList>
            <person name="Bechsgaard J."/>
        </authorList>
    </citation>
    <scope>NUCLEOTIDE SEQUENCE [LARGE SCALE GENOMIC DNA]</scope>
</reference>
<organism evidence="5 6">
    <name type="scientific">Stegodyphus mimosarum</name>
    <name type="common">African social velvet spider</name>
    <dbReference type="NCBI Taxonomy" id="407821"/>
    <lineage>
        <taxon>Eukaryota</taxon>
        <taxon>Metazoa</taxon>
        <taxon>Ecdysozoa</taxon>
        <taxon>Arthropoda</taxon>
        <taxon>Chelicerata</taxon>
        <taxon>Arachnida</taxon>
        <taxon>Araneae</taxon>
        <taxon>Araneomorphae</taxon>
        <taxon>Entelegynae</taxon>
        <taxon>Eresoidea</taxon>
        <taxon>Eresidae</taxon>
        <taxon>Stegodyphus</taxon>
    </lineage>
</organism>
<dbReference type="OMA" id="KVERYCR"/>
<dbReference type="GO" id="GO:0070679">
    <property type="term" value="F:inositol 1,4,5 trisphosphate binding"/>
    <property type="evidence" value="ECO:0007669"/>
    <property type="project" value="TreeGrafter"/>
</dbReference>
<dbReference type="Proteomes" id="UP000054359">
    <property type="component" value="Unassembled WGS sequence"/>
</dbReference>
<keyword evidence="6" id="KW-1185">Reference proteome</keyword>
<dbReference type="OrthoDB" id="2373987at2759"/>
<feature type="non-terminal residue" evidence="5">
    <location>
        <position position="374"/>
    </location>
</feature>
<sequence>MSYFEDGSTVPPPFNIFPTPKLLKRFLVCSEKPASMSVKVKEEQERDFKYRSVMRCLIRRYVTTQQRKAEETGVTEDDVNEVKQAVTSFRSELFDILRKNGMKGVVSASETLSRKERLRERRLLKDFNIDLVETVMEAFMKDSDSKNKFGLIRRLTGKRENAKKNWNAIVGAARSRQNPIGRTNSVHTSGSIKELRDKVLQEEELPQARGVRRFAAAARRVLHDQASRSNVYENTNSIASIEEEVPGTFSASVTPRNSVPQEAVSEESRRQSTDESSHSKSNLQVHKQESAVINLENTQSSSSSSGEVKSPSLKQGPKVQGLISRFDPSEEITASPEIRRHSAPPTDGKNATEQLAQRRGTKVFPKTDENVGWL</sequence>